<reference evidence="2 3" key="1">
    <citation type="submission" date="2018-04" db="EMBL/GenBank/DDBJ databases">
        <title>Draft Genome Sequence of Phosphate-Solubilizing Chryseobacterium sp. ISE14 that is a Biocontrol and Plant Growth-Promoting Rhizobacterium Isolated from Cucumber.</title>
        <authorList>
            <person name="Jeong J.-J."/>
            <person name="Sang M.K."/>
            <person name="Choi I.-G."/>
            <person name="Kim K.D."/>
        </authorList>
    </citation>
    <scope>NUCLEOTIDE SEQUENCE [LARGE SCALE GENOMIC DNA]</scope>
    <source>
        <strain evidence="2 3">ISE14</strain>
    </source>
</reference>
<evidence type="ECO:0000256" key="1">
    <source>
        <dbReference type="SAM" id="MobiDB-lite"/>
    </source>
</evidence>
<dbReference type="EMBL" id="PPED02000016">
    <property type="protein sequence ID" value="PWN60755.1"/>
    <property type="molecule type" value="Genomic_DNA"/>
</dbReference>
<comment type="caution">
    <text evidence="2">The sequence shown here is derived from an EMBL/GenBank/DDBJ whole genome shotgun (WGS) entry which is preliminary data.</text>
</comment>
<sequence length="92" mass="11032">MRSRRPRKAIGPGDAWKEAQRTAKIRKQQDDERHRHQSAMTDLALRRQKAMLQSDLERRAIELARINAKQFDENYRHQSKMESLTSRIFRKT</sequence>
<keyword evidence="3" id="KW-1185">Reference proteome</keyword>
<protein>
    <submittedName>
        <fullName evidence="2">Uncharacterized protein</fullName>
    </submittedName>
</protein>
<accession>A0A316WGV2</accession>
<dbReference type="AlphaFoldDB" id="A0A316WGV2"/>
<organism evidence="2 3">
    <name type="scientific">Chryseobacterium phosphatilyticum</name>
    <dbReference type="NCBI Taxonomy" id="475075"/>
    <lineage>
        <taxon>Bacteria</taxon>
        <taxon>Pseudomonadati</taxon>
        <taxon>Bacteroidota</taxon>
        <taxon>Flavobacteriia</taxon>
        <taxon>Flavobacteriales</taxon>
        <taxon>Weeksellaceae</taxon>
        <taxon>Chryseobacterium group</taxon>
        <taxon>Chryseobacterium</taxon>
    </lineage>
</organism>
<proteinExistence type="predicted"/>
<name>A0A316WGV2_9FLAO</name>
<evidence type="ECO:0000313" key="2">
    <source>
        <dbReference type="EMBL" id="PWN60755.1"/>
    </source>
</evidence>
<dbReference type="Proteomes" id="UP000236594">
    <property type="component" value="Unassembled WGS sequence"/>
</dbReference>
<evidence type="ECO:0000313" key="3">
    <source>
        <dbReference type="Proteomes" id="UP000236594"/>
    </source>
</evidence>
<feature type="region of interest" description="Disordered" evidence="1">
    <location>
        <begin position="1"/>
        <end position="37"/>
    </location>
</feature>
<feature type="compositionally biased region" description="Basic and acidic residues" evidence="1">
    <location>
        <begin position="15"/>
        <end position="34"/>
    </location>
</feature>
<gene>
    <name evidence="2" type="ORF">C1631_023100</name>
</gene>